<evidence type="ECO:0000313" key="10">
    <source>
        <dbReference type="Proteomes" id="UP000199690"/>
    </source>
</evidence>
<keyword evidence="2" id="KW-0805">Transcription regulation</keyword>
<dbReference type="CDD" id="cd06170">
    <property type="entry name" value="LuxR_C_like"/>
    <property type="match status" value="1"/>
</dbReference>
<feature type="domain" description="HTH luxR-type" evidence="6">
    <location>
        <begin position="146"/>
        <end position="211"/>
    </location>
</feature>
<dbReference type="CDD" id="cd17535">
    <property type="entry name" value="REC_NarL-like"/>
    <property type="match status" value="1"/>
</dbReference>
<reference evidence="8" key="1">
    <citation type="submission" date="2016-10" db="EMBL/GenBank/DDBJ databases">
        <authorList>
            <person name="de Groot N.N."/>
        </authorList>
    </citation>
    <scope>NUCLEOTIDE SEQUENCE [LARGE SCALE GENOMIC DNA]</scope>
    <source>
        <strain evidence="8">ATCC 20501</strain>
    </source>
</reference>
<dbReference type="PROSITE" id="PS00622">
    <property type="entry name" value="HTH_LUXR_1"/>
    <property type="match status" value="1"/>
</dbReference>
<dbReference type="PANTHER" id="PTHR43214:SF24">
    <property type="entry name" value="TRANSCRIPTIONAL REGULATORY PROTEIN NARL-RELATED"/>
    <property type="match status" value="1"/>
</dbReference>
<dbReference type="SMART" id="SM00448">
    <property type="entry name" value="REC"/>
    <property type="match status" value="1"/>
</dbReference>
<dbReference type="Proteomes" id="UP000199690">
    <property type="component" value="Unassembled WGS sequence"/>
</dbReference>
<organism evidence="8 11">
    <name type="scientific">Saccharopolyspora kobensis</name>
    <dbReference type="NCBI Taxonomy" id="146035"/>
    <lineage>
        <taxon>Bacteria</taxon>
        <taxon>Bacillati</taxon>
        <taxon>Actinomycetota</taxon>
        <taxon>Actinomycetes</taxon>
        <taxon>Pseudonocardiales</taxon>
        <taxon>Pseudonocardiaceae</taxon>
        <taxon>Saccharopolyspora</taxon>
    </lineage>
</organism>
<keyword evidence="4" id="KW-0804">Transcription</keyword>
<evidence type="ECO:0000256" key="4">
    <source>
        <dbReference type="ARBA" id="ARBA00023163"/>
    </source>
</evidence>
<keyword evidence="1 5" id="KW-0597">Phosphoprotein</keyword>
<evidence type="ECO:0000259" key="6">
    <source>
        <dbReference type="PROSITE" id="PS50043"/>
    </source>
</evidence>
<dbReference type="GO" id="GO:0000160">
    <property type="term" value="P:phosphorelay signal transduction system"/>
    <property type="evidence" value="ECO:0007669"/>
    <property type="project" value="InterPro"/>
</dbReference>
<dbReference type="PRINTS" id="PR00038">
    <property type="entry name" value="HTHLUXR"/>
</dbReference>
<feature type="domain" description="Response regulatory" evidence="7">
    <location>
        <begin position="4"/>
        <end position="120"/>
    </location>
</feature>
<dbReference type="Pfam" id="PF00072">
    <property type="entry name" value="Response_reg"/>
    <property type="match status" value="1"/>
</dbReference>
<proteinExistence type="predicted"/>
<evidence type="ECO:0000256" key="5">
    <source>
        <dbReference type="PROSITE-ProRule" id="PRU00169"/>
    </source>
</evidence>
<evidence type="ECO:0000259" key="7">
    <source>
        <dbReference type="PROSITE" id="PS50110"/>
    </source>
</evidence>
<evidence type="ECO:0000313" key="8">
    <source>
        <dbReference type="EMBL" id="SEG66618.1"/>
    </source>
</evidence>
<keyword evidence="10" id="KW-1185">Reference proteome</keyword>
<dbReference type="SUPFAM" id="SSF52172">
    <property type="entry name" value="CheY-like"/>
    <property type="match status" value="1"/>
</dbReference>
<dbReference type="SMR" id="A0A1H6C0Z7"/>
<evidence type="ECO:0000256" key="3">
    <source>
        <dbReference type="ARBA" id="ARBA00023125"/>
    </source>
</evidence>
<evidence type="ECO:0000313" key="11">
    <source>
        <dbReference type="Proteomes" id="UP000236729"/>
    </source>
</evidence>
<dbReference type="PROSITE" id="PS50110">
    <property type="entry name" value="RESPONSE_REGULATORY"/>
    <property type="match status" value="1"/>
</dbReference>
<evidence type="ECO:0000256" key="2">
    <source>
        <dbReference type="ARBA" id="ARBA00023015"/>
    </source>
</evidence>
<reference evidence="10 11" key="2">
    <citation type="submission" date="2016-10" db="EMBL/GenBank/DDBJ databases">
        <authorList>
            <person name="Varghese N."/>
            <person name="Submissions S."/>
        </authorList>
    </citation>
    <scope>NUCLEOTIDE SEQUENCE [LARGE SCALE GENOMIC DNA]</scope>
    <source>
        <strain evidence="11">ATCC 20501</strain>
        <strain evidence="9 10">CGMCC 4.3529</strain>
    </source>
</reference>
<gene>
    <name evidence="8" type="ORF">SAMN02982929_03017</name>
    <name evidence="9" type="ORF">SAMN05216506_101256</name>
</gene>
<dbReference type="EMBL" id="FOME01000001">
    <property type="protein sequence ID" value="SFC23542.1"/>
    <property type="molecule type" value="Genomic_DNA"/>
</dbReference>
<name>A0A1H6C0Z7_9PSEU</name>
<dbReference type="InterPro" id="IPR016032">
    <property type="entry name" value="Sig_transdc_resp-reg_C-effctor"/>
</dbReference>
<dbReference type="InterPro" id="IPR039420">
    <property type="entry name" value="WalR-like"/>
</dbReference>
<dbReference type="InterPro" id="IPR058245">
    <property type="entry name" value="NreC/VraR/RcsB-like_REC"/>
</dbReference>
<dbReference type="GO" id="GO:0006355">
    <property type="term" value="P:regulation of DNA-templated transcription"/>
    <property type="evidence" value="ECO:0007669"/>
    <property type="project" value="InterPro"/>
</dbReference>
<dbReference type="InterPro" id="IPR001789">
    <property type="entry name" value="Sig_transdc_resp-reg_receiver"/>
</dbReference>
<dbReference type="InterPro" id="IPR011006">
    <property type="entry name" value="CheY-like_superfamily"/>
</dbReference>
<accession>A0A1H6C0Z7</accession>
<dbReference type="PROSITE" id="PS50043">
    <property type="entry name" value="HTH_LUXR_2"/>
    <property type="match status" value="1"/>
</dbReference>
<dbReference type="SUPFAM" id="SSF46894">
    <property type="entry name" value="C-terminal effector domain of the bipartite response regulators"/>
    <property type="match status" value="1"/>
</dbReference>
<dbReference type="Gene3D" id="3.40.50.2300">
    <property type="match status" value="1"/>
</dbReference>
<dbReference type="Pfam" id="PF00196">
    <property type="entry name" value="GerE"/>
    <property type="match status" value="1"/>
</dbReference>
<dbReference type="AlphaFoldDB" id="A0A1H6C0Z7"/>
<sequence>MTIRVVVADDQQLIRSALTTVLGLHDDLTCVAEVATGREALAACRAHRVDVVLMDIRMPDLDGIAATELITAELPGTRVLVLTTFDLDENLFAALRAGASGFLTKDTPGEEVVAAVRTVHEGHSIVSPRATGSLLELARRSAPQPPDPPWEALTGRERDVLVELARGCSNAEIGATLHLAETTVKTHVGSILRKLGVRDRLHAVIWAYENGVVRS</sequence>
<accession>A0A1I1HIZ7</accession>
<dbReference type="RefSeq" id="WP_093345035.1">
    <property type="nucleotide sequence ID" value="NZ_FNVB01000004.1"/>
</dbReference>
<dbReference type="GO" id="GO:0003677">
    <property type="term" value="F:DNA binding"/>
    <property type="evidence" value="ECO:0007669"/>
    <property type="project" value="UniProtKB-KW"/>
</dbReference>
<evidence type="ECO:0000313" key="9">
    <source>
        <dbReference type="EMBL" id="SFC23542.1"/>
    </source>
</evidence>
<dbReference type="InterPro" id="IPR000792">
    <property type="entry name" value="Tscrpt_reg_LuxR_C"/>
</dbReference>
<evidence type="ECO:0000256" key="1">
    <source>
        <dbReference type="ARBA" id="ARBA00022553"/>
    </source>
</evidence>
<protein>
    <submittedName>
        <fullName evidence="8">Two component transcriptional regulator, LuxR family</fullName>
    </submittedName>
</protein>
<dbReference type="EMBL" id="FNVB01000004">
    <property type="protein sequence ID" value="SEG66618.1"/>
    <property type="molecule type" value="Genomic_DNA"/>
</dbReference>
<dbReference type="Proteomes" id="UP000236729">
    <property type="component" value="Unassembled WGS sequence"/>
</dbReference>
<feature type="modified residue" description="4-aspartylphosphate" evidence="5">
    <location>
        <position position="55"/>
    </location>
</feature>
<dbReference type="PANTHER" id="PTHR43214">
    <property type="entry name" value="TWO-COMPONENT RESPONSE REGULATOR"/>
    <property type="match status" value="1"/>
</dbReference>
<dbReference type="SMART" id="SM00421">
    <property type="entry name" value="HTH_LUXR"/>
    <property type="match status" value="1"/>
</dbReference>
<keyword evidence="3" id="KW-0238">DNA-binding</keyword>